<gene>
    <name evidence="2" type="ORF">UY67_C0027G0015</name>
</gene>
<keyword evidence="1" id="KW-0812">Transmembrane</keyword>
<evidence type="ECO:0000313" key="3">
    <source>
        <dbReference type="Proteomes" id="UP000034273"/>
    </source>
</evidence>
<protein>
    <recommendedName>
        <fullName evidence="4">Transmembrane protein</fullName>
    </recommendedName>
</protein>
<proteinExistence type="predicted"/>
<keyword evidence="1" id="KW-0472">Membrane</keyword>
<organism evidence="2 3">
    <name type="scientific">Candidatus Kaiserbacteria bacterium GW2011_GWA2_52_12</name>
    <dbReference type="NCBI Taxonomy" id="1618671"/>
    <lineage>
        <taxon>Bacteria</taxon>
        <taxon>Candidatus Kaiseribacteriota</taxon>
    </lineage>
</organism>
<sequence length="108" mass="12588">MHMDPNRNMLNDIFKMTKENNDMLHGMRRRAFVGSLLKFIIWGAIFIAPIWFYMTYLNESMQKMLTAFNQVQATGVSAQTQLGSFQNMFKEFTDKISFFPHPGTPTPQ</sequence>
<dbReference type="AlphaFoldDB" id="A0A0G1WWC3"/>
<evidence type="ECO:0000256" key="1">
    <source>
        <dbReference type="SAM" id="Phobius"/>
    </source>
</evidence>
<feature type="transmembrane region" description="Helical" evidence="1">
    <location>
        <begin position="31"/>
        <end position="54"/>
    </location>
</feature>
<keyword evidence="1" id="KW-1133">Transmembrane helix</keyword>
<name>A0A0G1WWC3_9BACT</name>
<evidence type="ECO:0000313" key="2">
    <source>
        <dbReference type="EMBL" id="KKW23178.1"/>
    </source>
</evidence>
<dbReference type="EMBL" id="LCQW01000027">
    <property type="protein sequence ID" value="KKW23178.1"/>
    <property type="molecule type" value="Genomic_DNA"/>
</dbReference>
<dbReference type="Proteomes" id="UP000034273">
    <property type="component" value="Unassembled WGS sequence"/>
</dbReference>
<accession>A0A0G1WWC3</accession>
<reference evidence="2 3" key="1">
    <citation type="journal article" date="2015" name="Nature">
        <title>rRNA introns, odd ribosomes, and small enigmatic genomes across a large radiation of phyla.</title>
        <authorList>
            <person name="Brown C.T."/>
            <person name="Hug L.A."/>
            <person name="Thomas B.C."/>
            <person name="Sharon I."/>
            <person name="Castelle C.J."/>
            <person name="Singh A."/>
            <person name="Wilkins M.J."/>
            <person name="Williams K.H."/>
            <person name="Banfield J.F."/>
        </authorList>
    </citation>
    <scope>NUCLEOTIDE SEQUENCE [LARGE SCALE GENOMIC DNA]</scope>
</reference>
<comment type="caution">
    <text evidence="2">The sequence shown here is derived from an EMBL/GenBank/DDBJ whole genome shotgun (WGS) entry which is preliminary data.</text>
</comment>
<evidence type="ECO:0008006" key="4">
    <source>
        <dbReference type="Google" id="ProtNLM"/>
    </source>
</evidence>